<proteinExistence type="predicted"/>
<keyword evidence="2" id="KW-0507">mRNA processing</keyword>
<dbReference type="Pfam" id="PF11718">
    <property type="entry name" value="CPSF73-100_C"/>
    <property type="match status" value="1"/>
</dbReference>
<dbReference type="GO" id="GO:0006397">
    <property type="term" value="P:mRNA processing"/>
    <property type="evidence" value="ECO:0007669"/>
    <property type="project" value="UniProtKB-KW"/>
</dbReference>
<evidence type="ECO:0000256" key="3">
    <source>
        <dbReference type="ARBA" id="ARBA00023242"/>
    </source>
</evidence>
<comment type="caution">
    <text evidence="6">The sequence shown here is derived from an EMBL/GenBank/DDBJ whole genome shotgun (WGS) entry which is preliminary data.</text>
</comment>
<dbReference type="GO" id="GO:0005634">
    <property type="term" value="C:nucleus"/>
    <property type="evidence" value="ECO:0007669"/>
    <property type="project" value="UniProtKB-SubCell"/>
</dbReference>
<dbReference type="Proteomes" id="UP000236333">
    <property type="component" value="Unassembled WGS sequence"/>
</dbReference>
<dbReference type="InterPro" id="IPR021718">
    <property type="entry name" value="CPSF73-100_C"/>
</dbReference>
<evidence type="ECO:0000256" key="2">
    <source>
        <dbReference type="ARBA" id="ARBA00022664"/>
    </source>
</evidence>
<feature type="region of interest" description="Disordered" evidence="4">
    <location>
        <begin position="1"/>
        <end position="31"/>
    </location>
</feature>
<gene>
    <name evidence="6" type="ORF">TSOC_003742</name>
</gene>
<keyword evidence="7" id="KW-1185">Reference proteome</keyword>
<organism evidence="6 7">
    <name type="scientific">Tetrabaena socialis</name>
    <dbReference type="NCBI Taxonomy" id="47790"/>
    <lineage>
        <taxon>Eukaryota</taxon>
        <taxon>Viridiplantae</taxon>
        <taxon>Chlorophyta</taxon>
        <taxon>core chlorophytes</taxon>
        <taxon>Chlorophyceae</taxon>
        <taxon>CS clade</taxon>
        <taxon>Chlamydomonadales</taxon>
        <taxon>Tetrabaenaceae</taxon>
        <taxon>Tetrabaena</taxon>
    </lineage>
</organism>
<reference evidence="6 7" key="1">
    <citation type="journal article" date="2017" name="Mol. Biol. Evol.">
        <title>The 4-celled Tetrabaena socialis nuclear genome reveals the essential components for genetic control of cell number at the origin of multicellularity in the volvocine lineage.</title>
        <authorList>
            <person name="Featherston J."/>
            <person name="Arakaki Y."/>
            <person name="Hanschen E.R."/>
            <person name="Ferris P.J."/>
            <person name="Michod R.E."/>
            <person name="Olson B.J.S.C."/>
            <person name="Nozaki H."/>
            <person name="Durand P.M."/>
        </authorList>
    </citation>
    <scope>NUCLEOTIDE SEQUENCE [LARGE SCALE GENOMIC DNA]</scope>
    <source>
        <strain evidence="6 7">NIES-571</strain>
    </source>
</reference>
<accession>A0A2J8AAT2</accession>
<protein>
    <submittedName>
        <fullName evidence="6">Cleavage and polyadenylation specificity factor subunit 3-I</fullName>
    </submittedName>
</protein>
<evidence type="ECO:0000256" key="4">
    <source>
        <dbReference type="SAM" id="MobiDB-lite"/>
    </source>
</evidence>
<keyword evidence="3" id="KW-0539">Nucleus</keyword>
<evidence type="ECO:0000313" key="7">
    <source>
        <dbReference type="Proteomes" id="UP000236333"/>
    </source>
</evidence>
<name>A0A2J8AAT2_9CHLO</name>
<dbReference type="EMBL" id="PGGS01000084">
    <property type="protein sequence ID" value="PNH09617.1"/>
    <property type="molecule type" value="Genomic_DNA"/>
</dbReference>
<dbReference type="AlphaFoldDB" id="A0A2J8AAT2"/>
<feature type="compositionally biased region" description="Basic and acidic residues" evidence="4">
    <location>
        <begin position="1"/>
        <end position="26"/>
    </location>
</feature>
<evidence type="ECO:0000259" key="5">
    <source>
        <dbReference type="Pfam" id="PF11718"/>
    </source>
</evidence>
<sequence>MARSNERLGGQRDGKDAETSGDRHPQGDGGEVLAVVVGDTVTVRYVPADDGTGTGSHVVLEWEGGRQGDMVADGVIAVVLQAVGEPAGAATAESAMLRARADGDEASAAAAELHLMAALLRGQFGPAAVDEAAGSISLSVDGVAVSVDHRGGKVACGEPGLRARVEKSLDRLAAAIRPVAVDRPHE</sequence>
<evidence type="ECO:0000313" key="6">
    <source>
        <dbReference type="EMBL" id="PNH09617.1"/>
    </source>
</evidence>
<comment type="subcellular location">
    <subcellularLocation>
        <location evidence="1">Nucleus</location>
    </subcellularLocation>
</comment>
<feature type="domain" description="Pre-mRNA 3'-end-processing endonuclease polyadenylation factor C-term" evidence="5">
    <location>
        <begin position="33"/>
        <end position="178"/>
    </location>
</feature>
<evidence type="ECO:0000256" key="1">
    <source>
        <dbReference type="ARBA" id="ARBA00004123"/>
    </source>
</evidence>